<evidence type="ECO:0000313" key="2">
    <source>
        <dbReference type="Proteomes" id="UP000826661"/>
    </source>
</evidence>
<proteinExistence type="predicted"/>
<dbReference type="CDD" id="cd02231">
    <property type="entry name" value="cupin_BLL6423-like"/>
    <property type="match status" value="1"/>
</dbReference>
<dbReference type="SUPFAM" id="SSF51182">
    <property type="entry name" value="RmlC-like cupins"/>
    <property type="match status" value="1"/>
</dbReference>
<dbReference type="PANTHER" id="PTHR36156">
    <property type="entry name" value="SLR2101 PROTEIN"/>
    <property type="match status" value="1"/>
</dbReference>
<organism evidence="1 2">
    <name type="scientific">Trichoderma simmonsii</name>
    <dbReference type="NCBI Taxonomy" id="1491479"/>
    <lineage>
        <taxon>Eukaryota</taxon>
        <taxon>Fungi</taxon>
        <taxon>Dikarya</taxon>
        <taxon>Ascomycota</taxon>
        <taxon>Pezizomycotina</taxon>
        <taxon>Sordariomycetes</taxon>
        <taxon>Hypocreomycetidae</taxon>
        <taxon>Hypocreales</taxon>
        <taxon>Hypocreaceae</taxon>
        <taxon>Trichoderma</taxon>
    </lineage>
</organism>
<dbReference type="Gene3D" id="2.60.120.10">
    <property type="entry name" value="Jelly Rolls"/>
    <property type="match status" value="1"/>
</dbReference>
<accession>A0A8G0LQS6</accession>
<sequence length="206" mass="22436">MSATDSSDACPLPIPRRIISTHDTETGHAVFCTAFDETSPWSPFPNPSTGVPVRNIQLYSTSTFPVRGLSPQSAITSEADADADLKSYRKDLEAPVPPEVHSQATMCRIVDFPPRSVSGMHRTLTLDYVVILDGSVEWSLDSGNSKVMRKGDVLVQRGTAHSWKNITPEQENGGWLRMFFVVLPIEKVVVKDGQALGPGLVVSSNN</sequence>
<dbReference type="InterPro" id="IPR011051">
    <property type="entry name" value="RmlC_Cupin_sf"/>
</dbReference>
<name>A0A8G0LQS6_9HYPO</name>
<reference evidence="1 2" key="1">
    <citation type="journal article" date="2021" name="BMC Genomics">
        <title>Telomere-to-telomere genome assembly of asparaginase-producing Trichoderma simmonsii.</title>
        <authorList>
            <person name="Chung D."/>
            <person name="Kwon Y.M."/>
            <person name="Yang Y."/>
        </authorList>
    </citation>
    <scope>NUCLEOTIDE SEQUENCE [LARGE SCALE GENOMIC DNA]</scope>
    <source>
        <strain evidence="1 2">GH-Sj1</strain>
    </source>
</reference>
<dbReference type="EMBL" id="CP075870">
    <property type="protein sequence ID" value="QYT06422.1"/>
    <property type="molecule type" value="Genomic_DNA"/>
</dbReference>
<protein>
    <submittedName>
        <fullName evidence="1">Uncharacterized protein</fullName>
    </submittedName>
</protein>
<dbReference type="InterPro" id="IPR014710">
    <property type="entry name" value="RmlC-like_jellyroll"/>
</dbReference>
<gene>
    <name evidence="1" type="ORF">H0G86_013272</name>
</gene>
<keyword evidence="2" id="KW-1185">Reference proteome</keyword>
<dbReference type="PANTHER" id="PTHR36156:SF3">
    <property type="entry name" value="CUPIN 2 CONSERVED BARREL DOMAIN-CONTAINING PROTEIN"/>
    <property type="match status" value="1"/>
</dbReference>
<dbReference type="AlphaFoldDB" id="A0A8G0LQS6"/>
<dbReference type="Proteomes" id="UP000826661">
    <property type="component" value="Chromosome VII"/>
</dbReference>
<dbReference type="InterPro" id="IPR047142">
    <property type="entry name" value="OryJ/VirC-like"/>
</dbReference>
<evidence type="ECO:0000313" key="1">
    <source>
        <dbReference type="EMBL" id="QYT06422.1"/>
    </source>
</evidence>